<organism evidence="2 3">
    <name type="scientific">Ornatilinea apprima</name>
    <dbReference type="NCBI Taxonomy" id="1134406"/>
    <lineage>
        <taxon>Bacteria</taxon>
        <taxon>Bacillati</taxon>
        <taxon>Chloroflexota</taxon>
        <taxon>Anaerolineae</taxon>
        <taxon>Anaerolineales</taxon>
        <taxon>Anaerolineaceae</taxon>
        <taxon>Ornatilinea</taxon>
    </lineage>
</organism>
<protein>
    <submittedName>
        <fullName evidence="2">Uncharacterized protein</fullName>
    </submittedName>
</protein>
<dbReference type="Proteomes" id="UP000050417">
    <property type="component" value="Unassembled WGS sequence"/>
</dbReference>
<evidence type="ECO:0000313" key="2">
    <source>
        <dbReference type="EMBL" id="KPL70070.1"/>
    </source>
</evidence>
<comment type="caution">
    <text evidence="2">The sequence shown here is derived from an EMBL/GenBank/DDBJ whole genome shotgun (WGS) entry which is preliminary data.</text>
</comment>
<keyword evidence="3" id="KW-1185">Reference proteome</keyword>
<evidence type="ECO:0000313" key="3">
    <source>
        <dbReference type="Proteomes" id="UP000050417"/>
    </source>
</evidence>
<dbReference type="SUPFAM" id="SSF103473">
    <property type="entry name" value="MFS general substrate transporter"/>
    <property type="match status" value="1"/>
</dbReference>
<dbReference type="AlphaFoldDB" id="A0A0P6WK63"/>
<feature type="transmembrane region" description="Helical" evidence="1">
    <location>
        <begin position="100"/>
        <end position="119"/>
    </location>
</feature>
<keyword evidence="1" id="KW-1133">Transmembrane helix</keyword>
<reference evidence="2 3" key="1">
    <citation type="submission" date="2015-07" db="EMBL/GenBank/DDBJ databases">
        <title>Genome sequence of Ornatilinea apprima DSM 23815.</title>
        <authorList>
            <person name="Hemp J."/>
            <person name="Ward L.M."/>
            <person name="Pace L.A."/>
            <person name="Fischer W.W."/>
        </authorList>
    </citation>
    <scope>NUCLEOTIDE SEQUENCE [LARGE SCALE GENOMIC DNA]</scope>
    <source>
        <strain evidence="2 3">P3M-1</strain>
    </source>
</reference>
<dbReference type="RefSeq" id="WP_152966424.1">
    <property type="nucleotide sequence ID" value="NZ_LGCL01000045.1"/>
</dbReference>
<sequence length="136" mass="15493">MKFPSLRKMALSGLVLALVGWIGLYVILFQTFPTLWPRWLFFFFLTLALSGTALPVIGFFHRRFPTTPPARGDTIVRQAIWVGVYGNLLAWLQLGRVLNLALVVFMAAAFLIIEFLLGWRERSQFHPESEAHDESA</sequence>
<proteinExistence type="predicted"/>
<feature type="transmembrane region" description="Helical" evidence="1">
    <location>
        <begin position="39"/>
        <end position="62"/>
    </location>
</feature>
<keyword evidence="1" id="KW-0812">Transmembrane</keyword>
<accession>A0A0P6WK63</accession>
<evidence type="ECO:0000256" key="1">
    <source>
        <dbReference type="SAM" id="Phobius"/>
    </source>
</evidence>
<feature type="transmembrane region" description="Helical" evidence="1">
    <location>
        <begin position="12"/>
        <end position="33"/>
    </location>
</feature>
<dbReference type="OrthoDB" id="166449at2"/>
<dbReference type="STRING" id="1134406.ADN00_18655"/>
<name>A0A0P6WK63_9CHLR</name>
<keyword evidence="1" id="KW-0472">Membrane</keyword>
<dbReference type="EMBL" id="LGCL01000045">
    <property type="protein sequence ID" value="KPL70070.1"/>
    <property type="molecule type" value="Genomic_DNA"/>
</dbReference>
<dbReference type="InterPro" id="IPR036259">
    <property type="entry name" value="MFS_trans_sf"/>
</dbReference>
<gene>
    <name evidence="2" type="ORF">ADN00_18655</name>
</gene>